<evidence type="ECO:0000256" key="1">
    <source>
        <dbReference type="SAM" id="MobiDB-lite"/>
    </source>
</evidence>
<dbReference type="OrthoDB" id="2684236at2759"/>
<dbReference type="PANTHER" id="PTHR34365">
    <property type="entry name" value="ENOLASE (DUF1399)"/>
    <property type="match status" value="1"/>
</dbReference>
<protein>
    <recommendedName>
        <fullName evidence="4">Glycine-rich domain-containing protein 1</fullName>
    </recommendedName>
</protein>
<dbReference type="InterPro" id="IPR009836">
    <property type="entry name" value="GRDP-like"/>
</dbReference>
<comment type="caution">
    <text evidence="2">The sequence shown here is derived from an EMBL/GenBank/DDBJ whole genome shotgun (WGS) entry which is preliminary data.</text>
</comment>
<accession>A0A9N9V380</accession>
<feature type="compositionally biased region" description="Basic and acidic residues" evidence="1">
    <location>
        <begin position="1"/>
        <end position="14"/>
    </location>
</feature>
<feature type="region of interest" description="Disordered" evidence="1">
    <location>
        <begin position="1"/>
        <end position="44"/>
    </location>
</feature>
<organism evidence="2 3">
    <name type="scientific">Clonostachys rhizophaga</name>
    <dbReference type="NCBI Taxonomy" id="160324"/>
    <lineage>
        <taxon>Eukaryota</taxon>
        <taxon>Fungi</taxon>
        <taxon>Dikarya</taxon>
        <taxon>Ascomycota</taxon>
        <taxon>Pezizomycotina</taxon>
        <taxon>Sordariomycetes</taxon>
        <taxon>Hypocreomycetidae</taxon>
        <taxon>Hypocreales</taxon>
        <taxon>Bionectriaceae</taxon>
        <taxon>Clonostachys</taxon>
    </lineage>
</organism>
<proteinExistence type="predicted"/>
<gene>
    <name evidence="2" type="ORF">CRHIZ90672A_00016997</name>
</gene>
<name>A0A9N9V380_9HYPO</name>
<evidence type="ECO:0000313" key="2">
    <source>
        <dbReference type="EMBL" id="CAH0015903.1"/>
    </source>
</evidence>
<sequence>MNRLRSRSEAHQRPPELPFDTYSDVHLAASKAAQRPHGHDPAELKKKALDRSIPSPSLFDFGDASRKAAAANQQWTPPSVAECATHLVFLEALHNVRAQVLASTPISCAMGYSSASKPDKETLAAWHHGKWKKYVEFAIVRFLSWREAIPRGQTRLAHCPPLDVLMVWQALLLNPSMLSRYFREESIADLRFPWELVHATVDTHTWELSLAPADRNKFEADTGMAAHLLIQFEDWPVRLRPGSKKKNILVGLSDFEFGRATARAPQTEHDADSEREGGGDRTIPVYAQKFLDVRPQLANQLREAVLRQFRFVERMHDLLWVRSPALEGTLARALARYDRFCELMRRVPDLMMVPTLDVDLVWHTHQCAASQYGRDMEARVGRFINHDDTVASLALEDGFDRTADLYHKHFGKEYRICGCWECEALASAMEQAIKTGETDIPRITAEARESVTYYRAVESERLKSLIK</sequence>
<evidence type="ECO:0000313" key="3">
    <source>
        <dbReference type="Proteomes" id="UP000696573"/>
    </source>
</evidence>
<dbReference type="Proteomes" id="UP000696573">
    <property type="component" value="Unassembled WGS sequence"/>
</dbReference>
<keyword evidence="3" id="KW-1185">Reference proteome</keyword>
<dbReference type="EMBL" id="CABFNQ020000452">
    <property type="protein sequence ID" value="CAH0015903.1"/>
    <property type="molecule type" value="Genomic_DNA"/>
</dbReference>
<evidence type="ECO:0008006" key="4">
    <source>
        <dbReference type="Google" id="ProtNLM"/>
    </source>
</evidence>
<dbReference type="PANTHER" id="PTHR34365:SF7">
    <property type="entry name" value="GLYCINE-RICH DOMAIN-CONTAINING PROTEIN 1"/>
    <property type="match status" value="1"/>
</dbReference>
<dbReference type="AlphaFoldDB" id="A0A9N9V380"/>
<reference evidence="2" key="1">
    <citation type="submission" date="2021-10" db="EMBL/GenBank/DDBJ databases">
        <authorList>
            <person name="Piombo E."/>
        </authorList>
    </citation>
    <scope>NUCLEOTIDE SEQUENCE</scope>
</reference>
<dbReference type="Pfam" id="PF07173">
    <property type="entry name" value="GRDP-like"/>
    <property type="match status" value="1"/>
</dbReference>